<gene>
    <name evidence="4" type="ORF">SAMN04489724_2270</name>
</gene>
<dbReference type="InterPro" id="IPR036452">
    <property type="entry name" value="Ribo_hydro-like"/>
</dbReference>
<feature type="domain" description="Cellulose-binding Sde182 nucleoside hydrolase-like" evidence="2">
    <location>
        <begin position="31"/>
        <end position="302"/>
    </location>
</feature>
<evidence type="ECO:0000313" key="4">
    <source>
        <dbReference type="EMBL" id="SFT84493.1"/>
    </source>
</evidence>
<dbReference type="InterPro" id="IPR013783">
    <property type="entry name" value="Ig-like_fold"/>
</dbReference>
<protein>
    <recommendedName>
        <fullName evidence="6">DUF1593 domain-containing protein</fullName>
    </recommendedName>
</protein>
<evidence type="ECO:0000259" key="3">
    <source>
        <dbReference type="Pfam" id="PF21027"/>
    </source>
</evidence>
<name>A0A1I7BBB7_9BACT</name>
<dbReference type="Pfam" id="PF21027">
    <property type="entry name" value="Sde0182_C"/>
    <property type="match status" value="1"/>
</dbReference>
<dbReference type="AlphaFoldDB" id="A0A1I7BBB7"/>
<dbReference type="Gene3D" id="2.60.40.10">
    <property type="entry name" value="Immunoglobulins"/>
    <property type="match status" value="1"/>
</dbReference>
<dbReference type="EMBL" id="FPBF01000003">
    <property type="protein sequence ID" value="SFT84493.1"/>
    <property type="molecule type" value="Genomic_DNA"/>
</dbReference>
<feature type="domain" description="Cellulose-binding Sde182 C-terminal" evidence="3">
    <location>
        <begin position="381"/>
        <end position="460"/>
    </location>
</feature>
<dbReference type="STRING" id="305507.SAMN04489724_2270"/>
<dbReference type="GO" id="GO:0016799">
    <property type="term" value="F:hydrolase activity, hydrolyzing N-glycosyl compounds"/>
    <property type="evidence" value="ECO:0007669"/>
    <property type="project" value="InterPro"/>
</dbReference>
<evidence type="ECO:0008006" key="6">
    <source>
        <dbReference type="Google" id="ProtNLM"/>
    </source>
</evidence>
<dbReference type="OrthoDB" id="253051at2"/>
<evidence type="ECO:0000256" key="1">
    <source>
        <dbReference type="SAM" id="SignalP"/>
    </source>
</evidence>
<accession>A0A1I7BBB7</accession>
<dbReference type="Pfam" id="PF07632">
    <property type="entry name" value="Sde182_NH-like"/>
    <property type="match status" value="1"/>
</dbReference>
<feature type="chain" id="PRO_5011740046" description="DUF1593 domain-containing protein" evidence="1">
    <location>
        <begin position="20"/>
        <end position="461"/>
    </location>
</feature>
<evidence type="ECO:0000259" key="2">
    <source>
        <dbReference type="Pfam" id="PF07632"/>
    </source>
</evidence>
<reference evidence="5" key="1">
    <citation type="submission" date="2016-10" db="EMBL/GenBank/DDBJ databases">
        <authorList>
            <person name="Varghese N."/>
            <person name="Submissions S."/>
        </authorList>
    </citation>
    <scope>NUCLEOTIDE SEQUENCE [LARGE SCALE GENOMIC DNA]</scope>
    <source>
        <strain evidence="5">DSM 23445</strain>
    </source>
</reference>
<dbReference type="RefSeq" id="WP_091692954.1">
    <property type="nucleotide sequence ID" value="NZ_FPBF01000003.1"/>
</dbReference>
<sequence>MYRILSLSFFAFLSLTGFAQQSKNGQTLKPRIVVLTDVSTWETDDSESLVRLMAHADLFEIEALIFTTGWSLDKTREDFMGLIHAAIDAYEKDLPNLQKRSNQQQFNAVESRQTIGYWPSPDYLRSVTMFGSENRGLEFLGEGNESAGSDFIIQLADQKDDRPLWITIWGGGNTLAQAIWDVKQNRSEAELKKFLHKIPTYAITDQDRDQKTPYDISSHYWMRKEFAEDLLFIWDESAWIFQNGTGKRNWEAYVEHIQGHGALGAVYPKYKYGVEGDTPAFLHLMPNGLNDPMFPNQVSWGGYSVFQLTEDKVTSSYSNFNSPAADISRKYLEHFYPATFNNFAARMDWAKEGKGNRNPLVSINGDKGISPFIIEGKAGEKIKLDASKSNDPDKDGLNYKWWVIPEAGTYTGNIEIADSESGIATVHVPSDAVGKEFHVICEVSDDGIPNLTSYRRVIFKP</sequence>
<feature type="signal peptide" evidence="1">
    <location>
        <begin position="1"/>
        <end position="19"/>
    </location>
</feature>
<evidence type="ECO:0000313" key="5">
    <source>
        <dbReference type="Proteomes" id="UP000199673"/>
    </source>
</evidence>
<proteinExistence type="predicted"/>
<dbReference type="Gene3D" id="3.90.245.10">
    <property type="entry name" value="Ribonucleoside hydrolase-like"/>
    <property type="match status" value="1"/>
</dbReference>
<keyword evidence="1" id="KW-0732">Signal</keyword>
<organism evidence="4 5">
    <name type="scientific">Algoriphagus locisalis</name>
    <dbReference type="NCBI Taxonomy" id="305507"/>
    <lineage>
        <taxon>Bacteria</taxon>
        <taxon>Pseudomonadati</taxon>
        <taxon>Bacteroidota</taxon>
        <taxon>Cytophagia</taxon>
        <taxon>Cytophagales</taxon>
        <taxon>Cyclobacteriaceae</taxon>
        <taxon>Algoriphagus</taxon>
    </lineage>
</organism>
<dbReference type="InterPro" id="IPR048527">
    <property type="entry name" value="Sde182_C"/>
</dbReference>
<keyword evidence="5" id="KW-1185">Reference proteome</keyword>
<dbReference type="Proteomes" id="UP000199673">
    <property type="component" value="Unassembled WGS sequence"/>
</dbReference>
<dbReference type="InterPro" id="IPR011483">
    <property type="entry name" value="Sde182_NH-like"/>
</dbReference>